<keyword evidence="13" id="KW-0282">Flagellum</keyword>
<evidence type="ECO:0000256" key="3">
    <source>
        <dbReference type="ARBA" id="ARBA00006880"/>
    </source>
</evidence>
<evidence type="ECO:0000256" key="6">
    <source>
        <dbReference type="ARBA" id="ARBA00022764"/>
    </source>
</evidence>
<feature type="domain" description="Mannosyl-glycoprotein endo-beta-N-acetylglucosamidase-like" evidence="12">
    <location>
        <begin position="169"/>
        <end position="324"/>
    </location>
</feature>
<dbReference type="InterPro" id="IPR051056">
    <property type="entry name" value="Glycosyl_Hydrolase_73"/>
</dbReference>
<dbReference type="Gene3D" id="1.10.530.10">
    <property type="match status" value="1"/>
</dbReference>
<dbReference type="InterPro" id="IPR019301">
    <property type="entry name" value="Flagellar_prot_FlgJ_N"/>
</dbReference>
<dbReference type="Pfam" id="PF01832">
    <property type="entry name" value="Glucosaminidase"/>
    <property type="match status" value="1"/>
</dbReference>
<comment type="caution">
    <text evidence="13">The sequence shown here is derived from an EMBL/GenBank/DDBJ whole genome shotgun (WGS) entry which is preliminary data.</text>
</comment>
<dbReference type="Gene3D" id="2.10.70.40">
    <property type="entry name" value="peptidoglycan hydrolase"/>
    <property type="match status" value="1"/>
</dbReference>
<dbReference type="InterPro" id="IPR002901">
    <property type="entry name" value="MGlyc_endo_b_GlcNAc-like_dom"/>
</dbReference>
<dbReference type="RefSeq" id="WP_039046369.1">
    <property type="nucleotide sequence ID" value="NZ_JAFNAA010000003.1"/>
</dbReference>
<evidence type="ECO:0000313" key="13">
    <source>
        <dbReference type="EMBL" id="MBO1107443.1"/>
    </source>
</evidence>
<evidence type="ECO:0000256" key="4">
    <source>
        <dbReference type="ARBA" id="ARBA00007974"/>
    </source>
</evidence>
<keyword evidence="6" id="KW-0574">Periplasm</keyword>
<dbReference type="GO" id="GO:0071973">
    <property type="term" value="P:bacterial-type flagellum-dependent cell motility"/>
    <property type="evidence" value="ECO:0007669"/>
    <property type="project" value="TreeGrafter"/>
</dbReference>
<dbReference type="SMART" id="SM00047">
    <property type="entry name" value="LYZ2"/>
    <property type="match status" value="1"/>
</dbReference>
<accession>A0A8I2B4D4</accession>
<organism evidence="13 14">
    <name type="scientific">Plesiomonas shigelloides</name>
    <name type="common">Aeromonas shigelloides</name>
    <dbReference type="NCBI Taxonomy" id="703"/>
    <lineage>
        <taxon>Bacteria</taxon>
        <taxon>Pseudomonadati</taxon>
        <taxon>Pseudomonadota</taxon>
        <taxon>Gammaproteobacteria</taxon>
        <taxon>Enterobacterales</taxon>
        <taxon>Enterobacteriaceae</taxon>
        <taxon>Plesiomonas</taxon>
    </lineage>
</organism>
<evidence type="ECO:0000256" key="2">
    <source>
        <dbReference type="ARBA" id="ARBA00004418"/>
    </source>
</evidence>
<evidence type="ECO:0000256" key="7">
    <source>
        <dbReference type="ARBA" id="ARBA00022795"/>
    </source>
</evidence>
<comment type="similarity">
    <text evidence="3">In the N-terminal section; belongs to the FlgJ family.</text>
</comment>
<evidence type="ECO:0000256" key="8">
    <source>
        <dbReference type="ARBA" id="ARBA00022801"/>
    </source>
</evidence>
<evidence type="ECO:0000313" key="14">
    <source>
        <dbReference type="Proteomes" id="UP000664658"/>
    </source>
</evidence>
<evidence type="ECO:0000256" key="11">
    <source>
        <dbReference type="ARBA" id="ARBA00030835"/>
    </source>
</evidence>
<dbReference type="GO" id="GO:0016798">
    <property type="term" value="F:hydrolase activity, acting on glycosyl bonds"/>
    <property type="evidence" value="ECO:0007669"/>
    <property type="project" value="UniProtKB-KW"/>
</dbReference>
<gene>
    <name evidence="13" type="primary">flgJ</name>
    <name evidence="13" type="ORF">J2R62_04255</name>
</gene>
<keyword evidence="7" id="KW-1005">Bacterial flagellum biogenesis</keyword>
<dbReference type="GO" id="GO:0071555">
    <property type="term" value="P:cell wall organization"/>
    <property type="evidence" value="ECO:0007669"/>
    <property type="project" value="UniProtKB-KW"/>
</dbReference>
<name>A0A8I2B4D4_PLESH</name>
<comment type="similarity">
    <text evidence="4">In the C-terminal section; belongs to the glycosyl hydrolase 73 family.</text>
</comment>
<proteinExistence type="inferred from homology"/>
<evidence type="ECO:0000259" key="12">
    <source>
        <dbReference type="SMART" id="SM00047"/>
    </source>
</evidence>
<evidence type="ECO:0000256" key="5">
    <source>
        <dbReference type="ARBA" id="ARBA00013433"/>
    </source>
</evidence>
<keyword evidence="8 13" id="KW-0378">Hydrolase</keyword>
<dbReference type="NCBIfam" id="TIGR02541">
    <property type="entry name" value="flagell_FlgJ"/>
    <property type="match status" value="1"/>
</dbReference>
<dbReference type="InterPro" id="IPR013377">
    <property type="entry name" value="FlgJ"/>
</dbReference>
<dbReference type="GO" id="GO:0004040">
    <property type="term" value="F:amidase activity"/>
    <property type="evidence" value="ECO:0007669"/>
    <property type="project" value="InterPro"/>
</dbReference>
<protein>
    <recommendedName>
        <fullName evidence="5">Peptidoglycan hydrolase FlgJ</fullName>
    </recommendedName>
    <alternativeName>
        <fullName evidence="11">Muramidase FlgJ</fullName>
    </alternativeName>
</protein>
<dbReference type="AlphaFoldDB" id="A0A8I2B4D4"/>
<dbReference type="KEGG" id="pshi:SAMEA2665130_0038"/>
<reference evidence="13" key="1">
    <citation type="submission" date="2021-03" db="EMBL/GenBank/DDBJ databases">
        <title>Plesiomonas shigelloides zfcc0051, isolated from zebrafish feces.</title>
        <authorList>
            <person name="Vanderhoek Z."/>
            <person name="Gaulke C."/>
        </authorList>
    </citation>
    <scope>NUCLEOTIDE SEQUENCE</scope>
    <source>
        <strain evidence="13">Zfcc0051</strain>
    </source>
</reference>
<keyword evidence="9" id="KW-0326">Glycosidase</keyword>
<evidence type="ECO:0000256" key="10">
    <source>
        <dbReference type="ARBA" id="ARBA00023316"/>
    </source>
</evidence>
<dbReference type="GO" id="GO:0044780">
    <property type="term" value="P:bacterial-type flagellum assembly"/>
    <property type="evidence" value="ECO:0007669"/>
    <property type="project" value="InterPro"/>
</dbReference>
<dbReference type="PANTHER" id="PTHR33308:SF9">
    <property type="entry name" value="PEPTIDOGLYCAN HYDROLASE FLGJ"/>
    <property type="match status" value="1"/>
</dbReference>
<keyword evidence="13" id="KW-0969">Cilium</keyword>
<evidence type="ECO:0000256" key="9">
    <source>
        <dbReference type="ARBA" id="ARBA00023295"/>
    </source>
</evidence>
<dbReference type="Pfam" id="PF10135">
    <property type="entry name" value="Rod-binding"/>
    <property type="match status" value="1"/>
</dbReference>
<dbReference type="GO" id="GO:0042597">
    <property type="term" value="C:periplasmic space"/>
    <property type="evidence" value="ECO:0007669"/>
    <property type="project" value="UniProtKB-SubCell"/>
</dbReference>
<keyword evidence="13" id="KW-0966">Cell projection</keyword>
<keyword evidence="10" id="KW-0961">Cell wall biogenesis/degradation</keyword>
<comment type="function">
    <text evidence="1">Flagellum-specific muramidase which hydrolyzes the peptidoglycan layer to assemble the rod structure in the periplasmic space.</text>
</comment>
<sequence length="328" mass="36326">MSMEISPDEAQASFLYNDVHQLQNIKGNRDQQQALRQVSQQFEAVFLQTVLKHMRQANNAMRDPDSPLSSRQQDFYQSFYDGQLASEMSKKSHLGIAEMLVKQLAAAVPKGNGKPVSGAPSESARAAESFAVTMHAKPAQGKPIQAPWLPATVLDRIFGGAAEISADGATAATSDPQKQNFINKLFPYAIRAARALGTSPSVLLAQAALETGWGRGILRRGDQSSYNLFNIKASPGWQGEQVTVAAPEVIDGQTVNQESPFRVYQSFAESFEDYVNFLRSNRRYAKALQHADNPERYFNHLQQAGYATDPQYARKLQGVWQQVQQMLE</sequence>
<dbReference type="PANTHER" id="PTHR33308">
    <property type="entry name" value="PEPTIDOGLYCAN HYDROLASE FLGJ"/>
    <property type="match status" value="1"/>
</dbReference>
<dbReference type="EMBL" id="JAFNAA010000003">
    <property type="protein sequence ID" value="MBO1107443.1"/>
    <property type="molecule type" value="Genomic_DNA"/>
</dbReference>
<evidence type="ECO:0000256" key="1">
    <source>
        <dbReference type="ARBA" id="ARBA00002954"/>
    </source>
</evidence>
<comment type="subcellular location">
    <subcellularLocation>
        <location evidence="2">Periplasm</location>
    </subcellularLocation>
</comment>
<dbReference type="Proteomes" id="UP000664658">
    <property type="component" value="Unassembled WGS sequence"/>
</dbReference>